<dbReference type="InterPro" id="IPR016439">
    <property type="entry name" value="Lag1/Lac1-like"/>
</dbReference>
<sequence length="353" mass="41219">MDFASRLPDYLVPFFSISSPTDAPANPDSFPNSRYYKTDPKDFCLVITFIAIMAILRDALRLGVFEPFVKWKLSRDLRLKRKQQNGTTRVVSNGNGHSHTAFTKAERRKMRHSVFRFAEQGWPIVYYPLQWAFGLYIHNNLPTKLLDPVDVWANYPHIPLAAPIKIYYLSQLAFYVHQVLILNAEARRKDHYQMMTHHVITIFLVWGSYYYNLTRNGCLIMMLMDLCDIFLPLAKMLRYLELPQIFPDITFGAFMVSWFITRHVLFIIAIKSAFLDMPRVTNFGWDPSRGYYLTKGSHYMFIMCLLALEVLQIIWFGMICRVAWRVISGESASDVRSDEEGENDDTDDIDKEE</sequence>
<protein>
    <submittedName>
        <fullName evidence="10">Longevity assurance proteins LAG1/LAC1</fullName>
    </submittedName>
</protein>
<evidence type="ECO:0000313" key="11">
    <source>
        <dbReference type="Proteomes" id="UP000799118"/>
    </source>
</evidence>
<reference evidence="10" key="1">
    <citation type="journal article" date="2019" name="Environ. Microbiol.">
        <title>Fungal ecological strategies reflected in gene transcription - a case study of two litter decomposers.</title>
        <authorList>
            <person name="Barbi F."/>
            <person name="Kohler A."/>
            <person name="Barry K."/>
            <person name="Baskaran P."/>
            <person name="Daum C."/>
            <person name="Fauchery L."/>
            <person name="Ihrmark K."/>
            <person name="Kuo A."/>
            <person name="LaButti K."/>
            <person name="Lipzen A."/>
            <person name="Morin E."/>
            <person name="Grigoriev I.V."/>
            <person name="Henrissat B."/>
            <person name="Lindahl B."/>
            <person name="Martin F."/>
        </authorList>
    </citation>
    <scope>NUCLEOTIDE SEQUENCE</scope>
    <source>
        <strain evidence="10">JB14</strain>
    </source>
</reference>
<accession>A0A6A4IQP8</accession>
<feature type="transmembrane region" description="Helical" evidence="8">
    <location>
        <begin position="43"/>
        <end position="64"/>
    </location>
</feature>
<dbReference type="SMART" id="SM00724">
    <property type="entry name" value="TLC"/>
    <property type="match status" value="1"/>
</dbReference>
<organism evidence="10 11">
    <name type="scientific">Gymnopus androsaceus JB14</name>
    <dbReference type="NCBI Taxonomy" id="1447944"/>
    <lineage>
        <taxon>Eukaryota</taxon>
        <taxon>Fungi</taxon>
        <taxon>Dikarya</taxon>
        <taxon>Basidiomycota</taxon>
        <taxon>Agaricomycotina</taxon>
        <taxon>Agaricomycetes</taxon>
        <taxon>Agaricomycetidae</taxon>
        <taxon>Agaricales</taxon>
        <taxon>Marasmiineae</taxon>
        <taxon>Omphalotaceae</taxon>
        <taxon>Gymnopus</taxon>
    </lineage>
</organism>
<dbReference type="PROSITE" id="PS50922">
    <property type="entry name" value="TLC"/>
    <property type="match status" value="1"/>
</dbReference>
<evidence type="ECO:0000256" key="1">
    <source>
        <dbReference type="ARBA" id="ARBA00004141"/>
    </source>
</evidence>
<feature type="region of interest" description="Disordered" evidence="7">
    <location>
        <begin position="333"/>
        <end position="353"/>
    </location>
</feature>
<dbReference type="PANTHER" id="PTHR12560">
    <property type="entry name" value="LONGEVITY ASSURANCE FACTOR 1 LAG1"/>
    <property type="match status" value="1"/>
</dbReference>
<keyword evidence="4 8" id="KW-1133">Transmembrane helix</keyword>
<feature type="domain" description="TLC" evidence="9">
    <location>
        <begin position="112"/>
        <end position="328"/>
    </location>
</feature>
<comment type="subcellular location">
    <subcellularLocation>
        <location evidence="1">Membrane</location>
        <topology evidence="1">Multi-pass membrane protein</topology>
    </subcellularLocation>
</comment>
<proteinExistence type="inferred from homology"/>
<gene>
    <name evidence="10" type="ORF">BT96DRAFT_871337</name>
</gene>
<evidence type="ECO:0000259" key="9">
    <source>
        <dbReference type="PROSITE" id="PS50922"/>
    </source>
</evidence>
<dbReference type="GO" id="GO:0050291">
    <property type="term" value="F:sphingosine N-acyltransferase activity"/>
    <property type="evidence" value="ECO:0007669"/>
    <property type="project" value="InterPro"/>
</dbReference>
<dbReference type="PIRSF" id="PIRSF005225">
    <property type="entry name" value="LAG1_LAC1"/>
    <property type="match status" value="1"/>
</dbReference>
<dbReference type="EMBL" id="ML769385">
    <property type="protein sequence ID" value="KAE9410444.1"/>
    <property type="molecule type" value="Genomic_DNA"/>
</dbReference>
<evidence type="ECO:0000256" key="4">
    <source>
        <dbReference type="ARBA" id="ARBA00022989"/>
    </source>
</evidence>
<comment type="similarity">
    <text evidence="2">Belongs to the sphingosine N-acyltransferase family.</text>
</comment>
<evidence type="ECO:0000256" key="6">
    <source>
        <dbReference type="PROSITE-ProRule" id="PRU00205"/>
    </source>
</evidence>
<feature type="transmembrane region" description="Helical" evidence="8">
    <location>
        <begin position="249"/>
        <end position="270"/>
    </location>
</feature>
<evidence type="ECO:0000256" key="5">
    <source>
        <dbReference type="ARBA" id="ARBA00023136"/>
    </source>
</evidence>
<feature type="compositionally biased region" description="Acidic residues" evidence="7">
    <location>
        <begin position="339"/>
        <end position="353"/>
    </location>
</feature>
<evidence type="ECO:0000256" key="8">
    <source>
        <dbReference type="SAM" id="Phobius"/>
    </source>
</evidence>
<dbReference type="GO" id="GO:0016020">
    <property type="term" value="C:membrane"/>
    <property type="evidence" value="ECO:0007669"/>
    <property type="project" value="UniProtKB-SubCell"/>
</dbReference>
<feature type="transmembrane region" description="Helical" evidence="8">
    <location>
        <begin position="166"/>
        <end position="184"/>
    </location>
</feature>
<dbReference type="PANTHER" id="PTHR12560:SF0">
    <property type="entry name" value="LD18904P"/>
    <property type="match status" value="1"/>
</dbReference>
<feature type="transmembrane region" description="Helical" evidence="8">
    <location>
        <begin position="196"/>
        <end position="213"/>
    </location>
</feature>
<evidence type="ECO:0000256" key="7">
    <source>
        <dbReference type="SAM" id="MobiDB-lite"/>
    </source>
</evidence>
<keyword evidence="3 6" id="KW-0812">Transmembrane</keyword>
<name>A0A6A4IQP8_9AGAR</name>
<keyword evidence="5 6" id="KW-0472">Membrane</keyword>
<evidence type="ECO:0000313" key="10">
    <source>
        <dbReference type="EMBL" id="KAE9410444.1"/>
    </source>
</evidence>
<evidence type="ECO:0000256" key="3">
    <source>
        <dbReference type="ARBA" id="ARBA00022692"/>
    </source>
</evidence>
<dbReference type="Proteomes" id="UP000799118">
    <property type="component" value="Unassembled WGS sequence"/>
</dbReference>
<dbReference type="Pfam" id="PF03798">
    <property type="entry name" value="TRAM_LAG1_CLN8"/>
    <property type="match status" value="1"/>
</dbReference>
<dbReference type="InterPro" id="IPR006634">
    <property type="entry name" value="TLC-dom"/>
</dbReference>
<dbReference type="OrthoDB" id="537032at2759"/>
<dbReference type="GO" id="GO:0046513">
    <property type="term" value="P:ceramide biosynthetic process"/>
    <property type="evidence" value="ECO:0007669"/>
    <property type="project" value="InterPro"/>
</dbReference>
<feature type="transmembrane region" description="Helical" evidence="8">
    <location>
        <begin position="299"/>
        <end position="324"/>
    </location>
</feature>
<evidence type="ECO:0000256" key="2">
    <source>
        <dbReference type="ARBA" id="ARBA00009808"/>
    </source>
</evidence>
<keyword evidence="11" id="KW-1185">Reference proteome</keyword>
<dbReference type="AlphaFoldDB" id="A0A6A4IQP8"/>